<dbReference type="PROSITE" id="PS51352">
    <property type="entry name" value="THIOREDOXIN_2"/>
    <property type="match status" value="1"/>
</dbReference>
<dbReference type="PROSITE" id="PS00194">
    <property type="entry name" value="THIOREDOXIN_1"/>
    <property type="match status" value="1"/>
</dbReference>
<protein>
    <submittedName>
        <fullName evidence="9">TlpA family protein disulfide reductase</fullName>
    </submittedName>
</protein>
<dbReference type="InterPro" id="IPR017937">
    <property type="entry name" value="Thioredoxin_CS"/>
</dbReference>
<evidence type="ECO:0000256" key="3">
    <source>
        <dbReference type="ARBA" id="ARBA00022968"/>
    </source>
</evidence>
<evidence type="ECO:0000256" key="5">
    <source>
        <dbReference type="ARBA" id="ARBA00023284"/>
    </source>
</evidence>
<dbReference type="AlphaFoldDB" id="A0A540VHX1"/>
<comment type="caution">
    <text evidence="9">The sequence shown here is derived from an EMBL/GenBank/DDBJ whole genome shotgun (WGS) entry which is preliminary data.</text>
</comment>
<dbReference type="PANTHER" id="PTHR42852">
    <property type="entry name" value="THIOL:DISULFIDE INTERCHANGE PROTEIN DSBE"/>
    <property type="match status" value="1"/>
</dbReference>
<dbReference type="Pfam" id="PF00578">
    <property type="entry name" value="AhpC-TSA"/>
    <property type="match status" value="1"/>
</dbReference>
<keyword evidence="10" id="KW-1185">Reference proteome</keyword>
<evidence type="ECO:0000313" key="9">
    <source>
        <dbReference type="EMBL" id="TQE96350.1"/>
    </source>
</evidence>
<dbReference type="Gene3D" id="3.40.30.10">
    <property type="entry name" value="Glutaredoxin"/>
    <property type="match status" value="1"/>
</dbReference>
<proteinExistence type="predicted"/>
<feature type="transmembrane region" description="Helical" evidence="7">
    <location>
        <begin position="28"/>
        <end position="50"/>
    </location>
</feature>
<evidence type="ECO:0000256" key="4">
    <source>
        <dbReference type="ARBA" id="ARBA00023157"/>
    </source>
</evidence>
<evidence type="ECO:0000256" key="2">
    <source>
        <dbReference type="ARBA" id="ARBA00022748"/>
    </source>
</evidence>
<dbReference type="Proteomes" id="UP000317371">
    <property type="component" value="Unassembled WGS sequence"/>
</dbReference>
<dbReference type="EMBL" id="VIGC01000008">
    <property type="protein sequence ID" value="TQE96350.1"/>
    <property type="molecule type" value="Genomic_DNA"/>
</dbReference>
<feature type="region of interest" description="Disordered" evidence="6">
    <location>
        <begin position="1"/>
        <end position="23"/>
    </location>
</feature>
<dbReference type="InterPro" id="IPR050553">
    <property type="entry name" value="Thioredoxin_ResA/DsbE_sf"/>
</dbReference>
<evidence type="ECO:0000259" key="8">
    <source>
        <dbReference type="PROSITE" id="PS51352"/>
    </source>
</evidence>
<sequence length="217" mass="23742">MTQKLHDSQPLSGPRHDGTGAPPAARRALTWAPVFLALFALLALLGWGLFRQAGGVSPFGTNEGPLQVETLQKVAADFGGPLYTPFRGQSQIQLSDLRGEVVVVNFWASWCLPCREEAPILEQTWRRYQNRGVVFLGVNIWDSEQDARAYLAEFDITFPNLIDERGRIAVEYGLTGVPETYFVTPDGLLSRRVIGAINRTTLEQSIEAALAAGGAGE</sequence>
<evidence type="ECO:0000256" key="7">
    <source>
        <dbReference type="SAM" id="Phobius"/>
    </source>
</evidence>
<dbReference type="InterPro" id="IPR000866">
    <property type="entry name" value="AhpC/TSA"/>
</dbReference>
<evidence type="ECO:0000256" key="6">
    <source>
        <dbReference type="SAM" id="MobiDB-lite"/>
    </source>
</evidence>
<dbReference type="CDD" id="cd02966">
    <property type="entry name" value="TlpA_like_family"/>
    <property type="match status" value="1"/>
</dbReference>
<accession>A0A540VHX1</accession>
<keyword evidence="7" id="KW-1133">Transmembrane helix</keyword>
<dbReference type="InterPro" id="IPR013766">
    <property type="entry name" value="Thioredoxin_domain"/>
</dbReference>
<dbReference type="RefSeq" id="WP_141609495.1">
    <property type="nucleotide sequence ID" value="NZ_VIGC02000008.1"/>
</dbReference>
<evidence type="ECO:0000313" key="10">
    <source>
        <dbReference type="Proteomes" id="UP000317371"/>
    </source>
</evidence>
<dbReference type="FunCoup" id="A0A540VHX1">
    <property type="interactions" value="191"/>
</dbReference>
<evidence type="ECO:0000256" key="1">
    <source>
        <dbReference type="ARBA" id="ARBA00004196"/>
    </source>
</evidence>
<dbReference type="GO" id="GO:0016491">
    <property type="term" value="F:oxidoreductase activity"/>
    <property type="evidence" value="ECO:0007669"/>
    <property type="project" value="InterPro"/>
</dbReference>
<keyword evidence="7" id="KW-0812">Transmembrane</keyword>
<dbReference type="SUPFAM" id="SSF52833">
    <property type="entry name" value="Thioredoxin-like"/>
    <property type="match status" value="1"/>
</dbReference>
<keyword evidence="2" id="KW-0201">Cytochrome c-type biogenesis</keyword>
<keyword evidence="4" id="KW-1015">Disulfide bond</keyword>
<keyword evidence="5" id="KW-0676">Redox-active center</keyword>
<gene>
    <name evidence="9" type="ORF">FKZ61_07610</name>
</gene>
<keyword evidence="7" id="KW-0472">Membrane</keyword>
<organism evidence="9 10">
    <name type="scientific">Litorilinea aerophila</name>
    <dbReference type="NCBI Taxonomy" id="1204385"/>
    <lineage>
        <taxon>Bacteria</taxon>
        <taxon>Bacillati</taxon>
        <taxon>Chloroflexota</taxon>
        <taxon>Caldilineae</taxon>
        <taxon>Caldilineales</taxon>
        <taxon>Caldilineaceae</taxon>
        <taxon>Litorilinea</taxon>
    </lineage>
</organism>
<reference evidence="9 10" key="1">
    <citation type="submission" date="2019-06" db="EMBL/GenBank/DDBJ databases">
        <title>Genome sequence of Litorilinea aerophila BAA-2444.</title>
        <authorList>
            <person name="Maclea K.S."/>
            <person name="Maurais E.G."/>
            <person name="Iannazzi L.C."/>
        </authorList>
    </citation>
    <scope>NUCLEOTIDE SEQUENCE [LARGE SCALE GENOMIC DNA]</scope>
    <source>
        <strain evidence="9 10">ATCC BAA-2444</strain>
    </source>
</reference>
<dbReference type="InterPro" id="IPR036249">
    <property type="entry name" value="Thioredoxin-like_sf"/>
</dbReference>
<name>A0A540VHX1_9CHLR</name>
<dbReference type="GO" id="GO:0017004">
    <property type="term" value="P:cytochrome complex assembly"/>
    <property type="evidence" value="ECO:0007669"/>
    <property type="project" value="UniProtKB-KW"/>
</dbReference>
<dbReference type="GO" id="GO:0016209">
    <property type="term" value="F:antioxidant activity"/>
    <property type="evidence" value="ECO:0007669"/>
    <property type="project" value="InterPro"/>
</dbReference>
<dbReference type="InParanoid" id="A0A540VHX1"/>
<keyword evidence="3" id="KW-0735">Signal-anchor</keyword>
<dbReference type="GO" id="GO:0030313">
    <property type="term" value="C:cell envelope"/>
    <property type="evidence" value="ECO:0007669"/>
    <property type="project" value="UniProtKB-SubCell"/>
</dbReference>
<dbReference type="PANTHER" id="PTHR42852:SF6">
    <property type="entry name" value="THIOL:DISULFIDE INTERCHANGE PROTEIN DSBE"/>
    <property type="match status" value="1"/>
</dbReference>
<comment type="subcellular location">
    <subcellularLocation>
        <location evidence="1">Cell envelope</location>
    </subcellularLocation>
</comment>
<feature type="domain" description="Thioredoxin" evidence="8">
    <location>
        <begin position="69"/>
        <end position="211"/>
    </location>
</feature>
<dbReference type="OrthoDB" id="25753at2"/>